<dbReference type="RefSeq" id="WP_107029848.1">
    <property type="nucleotide sequence ID" value="NZ_PYLQ01000008.1"/>
</dbReference>
<dbReference type="AlphaFoldDB" id="A0A2T3G0V8"/>
<dbReference type="Proteomes" id="UP000240974">
    <property type="component" value="Unassembled WGS sequence"/>
</dbReference>
<gene>
    <name evidence="6" type="ORF">C7U54_07315</name>
</gene>
<dbReference type="InterPro" id="IPR036388">
    <property type="entry name" value="WH-like_DNA-bd_sf"/>
</dbReference>
<dbReference type="SUPFAM" id="SSF46785">
    <property type="entry name" value="Winged helix' DNA-binding domain"/>
    <property type="match status" value="1"/>
</dbReference>
<keyword evidence="7" id="KW-1185">Reference proteome</keyword>
<dbReference type="CDD" id="cd05466">
    <property type="entry name" value="PBP2_LTTR_substrate"/>
    <property type="match status" value="1"/>
</dbReference>
<evidence type="ECO:0000313" key="7">
    <source>
        <dbReference type="Proteomes" id="UP000240974"/>
    </source>
</evidence>
<evidence type="ECO:0000256" key="4">
    <source>
        <dbReference type="ARBA" id="ARBA00023163"/>
    </source>
</evidence>
<sequence length="293" mass="34105">MEIQELISFTTIVQQGSFSKASKKLDYCQGSITIHIKNLERELGVQLFDRLGKKVTLTNHGKTFYHHCIKILDDISCAKEAINPSLELNGHLTIGTIDSLCSSIVPRLICKYHQYHPHVSVSITTDTIEGLLKMLKNNDIDFAYLVDKQLLDTDWLKIYQSKEDVTFVASCHHPICKIKQPTIQDILSYPIILTEKDASYRRLLEEKLHENHLEIKPFIQSKNTDLLLELLKLDQYISFLPKYILEDALKNKTITQINLPDYKIDVYRQLLCHKDKWLSHEMKAFFQLIKEKY</sequence>
<evidence type="ECO:0000313" key="6">
    <source>
        <dbReference type="EMBL" id="PST41166.1"/>
    </source>
</evidence>
<dbReference type="Gene3D" id="3.40.190.290">
    <property type="match status" value="1"/>
</dbReference>
<evidence type="ECO:0000256" key="2">
    <source>
        <dbReference type="ARBA" id="ARBA00023015"/>
    </source>
</evidence>
<evidence type="ECO:0000256" key="1">
    <source>
        <dbReference type="ARBA" id="ARBA00009437"/>
    </source>
</evidence>
<dbReference type="InterPro" id="IPR000847">
    <property type="entry name" value="LysR_HTH_N"/>
</dbReference>
<dbReference type="Pfam" id="PF00126">
    <property type="entry name" value="HTH_1"/>
    <property type="match status" value="1"/>
</dbReference>
<dbReference type="GO" id="GO:0000976">
    <property type="term" value="F:transcription cis-regulatory region binding"/>
    <property type="evidence" value="ECO:0007669"/>
    <property type="project" value="TreeGrafter"/>
</dbReference>
<dbReference type="InterPro" id="IPR005119">
    <property type="entry name" value="LysR_subst-bd"/>
</dbReference>
<dbReference type="FunFam" id="1.10.10.10:FF:000001">
    <property type="entry name" value="LysR family transcriptional regulator"/>
    <property type="match status" value="1"/>
</dbReference>
<name>A0A2T3G0V8_9FIRM</name>
<comment type="similarity">
    <text evidence="1">Belongs to the LysR transcriptional regulatory family.</text>
</comment>
<dbReference type="GO" id="GO:0003700">
    <property type="term" value="F:DNA-binding transcription factor activity"/>
    <property type="evidence" value="ECO:0007669"/>
    <property type="project" value="InterPro"/>
</dbReference>
<comment type="caution">
    <text evidence="6">The sequence shown here is derived from an EMBL/GenBank/DDBJ whole genome shotgun (WGS) entry which is preliminary data.</text>
</comment>
<reference evidence="6 7" key="1">
    <citation type="journal article" date="2019" name="Int. J. Syst. Evol. Microbiol.">
        <title>Faecalibacillus intestinalis gen. nov., sp. nov. and Faecalibacillus faecis sp. nov., isolated from human faeces.</title>
        <authorList>
            <person name="Seo B."/>
            <person name="Jeon K."/>
            <person name="Baek I."/>
            <person name="Lee Y.M."/>
            <person name="Baek K."/>
            <person name="Ko G."/>
        </authorList>
    </citation>
    <scope>NUCLEOTIDE SEQUENCE [LARGE SCALE GENOMIC DNA]</scope>
    <source>
        <strain evidence="6 7">SNUG30099</strain>
    </source>
</reference>
<organism evidence="6 7">
    <name type="scientific">Faecalibacillus intestinalis</name>
    <dbReference type="NCBI Taxonomy" id="1982626"/>
    <lineage>
        <taxon>Bacteria</taxon>
        <taxon>Bacillati</taxon>
        <taxon>Bacillota</taxon>
        <taxon>Erysipelotrichia</taxon>
        <taxon>Erysipelotrichales</taxon>
        <taxon>Coprobacillaceae</taxon>
        <taxon>Faecalibacillus</taxon>
    </lineage>
</organism>
<evidence type="ECO:0000256" key="3">
    <source>
        <dbReference type="ARBA" id="ARBA00023125"/>
    </source>
</evidence>
<dbReference type="PANTHER" id="PTHR30126">
    <property type="entry name" value="HTH-TYPE TRANSCRIPTIONAL REGULATOR"/>
    <property type="match status" value="1"/>
</dbReference>
<dbReference type="EMBL" id="PYLQ01000008">
    <property type="protein sequence ID" value="PST41166.1"/>
    <property type="molecule type" value="Genomic_DNA"/>
</dbReference>
<dbReference type="PANTHER" id="PTHR30126:SF40">
    <property type="entry name" value="HTH-TYPE TRANSCRIPTIONAL REGULATOR GLTR"/>
    <property type="match status" value="1"/>
</dbReference>
<keyword evidence="3" id="KW-0238">DNA-binding</keyword>
<dbReference type="Gene3D" id="1.10.10.10">
    <property type="entry name" value="Winged helix-like DNA-binding domain superfamily/Winged helix DNA-binding domain"/>
    <property type="match status" value="1"/>
</dbReference>
<protein>
    <submittedName>
        <fullName evidence="6">LysR family transcriptional regulator</fullName>
    </submittedName>
</protein>
<keyword evidence="2" id="KW-0805">Transcription regulation</keyword>
<keyword evidence="4" id="KW-0804">Transcription</keyword>
<proteinExistence type="inferred from homology"/>
<evidence type="ECO:0000259" key="5">
    <source>
        <dbReference type="PROSITE" id="PS50931"/>
    </source>
</evidence>
<dbReference type="Pfam" id="PF03466">
    <property type="entry name" value="LysR_substrate"/>
    <property type="match status" value="1"/>
</dbReference>
<dbReference type="PRINTS" id="PR00039">
    <property type="entry name" value="HTHLYSR"/>
</dbReference>
<dbReference type="SUPFAM" id="SSF53850">
    <property type="entry name" value="Periplasmic binding protein-like II"/>
    <property type="match status" value="1"/>
</dbReference>
<dbReference type="PROSITE" id="PS50931">
    <property type="entry name" value="HTH_LYSR"/>
    <property type="match status" value="1"/>
</dbReference>
<dbReference type="InterPro" id="IPR036390">
    <property type="entry name" value="WH_DNA-bd_sf"/>
</dbReference>
<feature type="domain" description="HTH lysR-type" evidence="5">
    <location>
        <begin position="1"/>
        <end position="58"/>
    </location>
</feature>
<accession>A0A2T3G0V8</accession>